<feature type="transmembrane region" description="Helical" evidence="1">
    <location>
        <begin position="45"/>
        <end position="66"/>
    </location>
</feature>
<organism evidence="2 3">
    <name type="scientific">Rubroshorea leprosula</name>
    <dbReference type="NCBI Taxonomy" id="152421"/>
    <lineage>
        <taxon>Eukaryota</taxon>
        <taxon>Viridiplantae</taxon>
        <taxon>Streptophyta</taxon>
        <taxon>Embryophyta</taxon>
        <taxon>Tracheophyta</taxon>
        <taxon>Spermatophyta</taxon>
        <taxon>Magnoliopsida</taxon>
        <taxon>eudicotyledons</taxon>
        <taxon>Gunneridae</taxon>
        <taxon>Pentapetalae</taxon>
        <taxon>rosids</taxon>
        <taxon>malvids</taxon>
        <taxon>Malvales</taxon>
        <taxon>Dipterocarpaceae</taxon>
        <taxon>Rubroshorea</taxon>
    </lineage>
</organism>
<name>A0AAV5IDT6_9ROSI</name>
<dbReference type="EMBL" id="BPVZ01000009">
    <property type="protein sequence ID" value="GKU96058.1"/>
    <property type="molecule type" value="Genomic_DNA"/>
</dbReference>
<reference evidence="2 3" key="1">
    <citation type="journal article" date="2021" name="Commun. Biol.">
        <title>The genome of Shorea leprosula (Dipterocarpaceae) highlights the ecological relevance of drought in aseasonal tropical rainforests.</title>
        <authorList>
            <person name="Ng K.K.S."/>
            <person name="Kobayashi M.J."/>
            <person name="Fawcett J.A."/>
            <person name="Hatakeyama M."/>
            <person name="Paape T."/>
            <person name="Ng C.H."/>
            <person name="Ang C.C."/>
            <person name="Tnah L.H."/>
            <person name="Lee C.T."/>
            <person name="Nishiyama T."/>
            <person name="Sese J."/>
            <person name="O'Brien M.J."/>
            <person name="Copetti D."/>
            <person name="Mohd Noor M.I."/>
            <person name="Ong R.C."/>
            <person name="Putra M."/>
            <person name="Sireger I.Z."/>
            <person name="Indrioko S."/>
            <person name="Kosugi Y."/>
            <person name="Izuno A."/>
            <person name="Isagi Y."/>
            <person name="Lee S.L."/>
            <person name="Shimizu K.K."/>
        </authorList>
    </citation>
    <scope>NUCLEOTIDE SEQUENCE [LARGE SCALE GENOMIC DNA]</scope>
    <source>
        <strain evidence="2">214</strain>
    </source>
</reference>
<protein>
    <submittedName>
        <fullName evidence="2">Uncharacterized protein</fullName>
    </submittedName>
</protein>
<comment type="caution">
    <text evidence="2">The sequence shown here is derived from an EMBL/GenBank/DDBJ whole genome shotgun (WGS) entry which is preliminary data.</text>
</comment>
<dbReference type="AlphaFoldDB" id="A0AAV5IDT6"/>
<evidence type="ECO:0000313" key="3">
    <source>
        <dbReference type="Proteomes" id="UP001054252"/>
    </source>
</evidence>
<keyword evidence="1" id="KW-0812">Transmembrane</keyword>
<keyword evidence="3" id="KW-1185">Reference proteome</keyword>
<evidence type="ECO:0000313" key="2">
    <source>
        <dbReference type="EMBL" id="GKU96058.1"/>
    </source>
</evidence>
<sequence length="114" mass="12235">MSLYRSIRGCAHINGPMQDESVTSASNSSCKNIQRIKTLAKMRKFSAFVLLVIVVFVAFGNGPMVASAKICEDKLNTVAGCVREQCTIACKNVYGPSAVGKCTRPVDCTCSHPC</sequence>
<dbReference type="Proteomes" id="UP001054252">
    <property type="component" value="Unassembled WGS sequence"/>
</dbReference>
<accession>A0AAV5IDT6</accession>
<keyword evidence="1" id="KW-0472">Membrane</keyword>
<keyword evidence="1" id="KW-1133">Transmembrane helix</keyword>
<gene>
    <name evidence="2" type="ORF">SLEP1_g9339</name>
</gene>
<proteinExistence type="predicted"/>
<evidence type="ECO:0000256" key="1">
    <source>
        <dbReference type="SAM" id="Phobius"/>
    </source>
</evidence>